<dbReference type="InterPro" id="IPR037028">
    <property type="entry name" value="Dr_adhesin_sf"/>
</dbReference>
<feature type="chain" id="PRO_5002060843" evidence="2">
    <location>
        <begin position="28"/>
        <end position="150"/>
    </location>
</feature>
<comment type="caution">
    <text evidence="3">The sequence shown here is derived from an EMBL/GenBank/DDBJ whole genome shotgun (WGS) entry which is preliminary data.</text>
</comment>
<dbReference type="Gene3D" id="2.60.40.1570">
    <property type="entry name" value="Dr adhesin"/>
    <property type="match status" value="1"/>
</dbReference>
<dbReference type="EMBL" id="JTJJ01000011">
    <property type="protein sequence ID" value="KHJ69696.1"/>
    <property type="molecule type" value="Genomic_DNA"/>
</dbReference>
<sequence>MPRKTQRYLLISILSISLQLQCSIAEAIQMRIIPRTHLTAGVLPDNTVLATIQFWGRRENCVLEAWNTFKDVESMPGEFTMSDDKGGMTRLNVKLSGENWQPNSQTGKGLSFMGIDNNTTLILSTRGEQFTDASTLLIDLTAICRSKAIN</sequence>
<organism evidence="3 4">
    <name type="scientific">Pantoea rodasii</name>
    <dbReference type="NCBI Taxonomy" id="1076549"/>
    <lineage>
        <taxon>Bacteria</taxon>
        <taxon>Pseudomonadati</taxon>
        <taxon>Pseudomonadota</taxon>
        <taxon>Gammaproteobacteria</taxon>
        <taxon>Enterobacterales</taxon>
        <taxon>Erwiniaceae</taxon>
        <taxon>Pantoea</taxon>
    </lineage>
</organism>
<evidence type="ECO:0000256" key="2">
    <source>
        <dbReference type="SAM" id="SignalP"/>
    </source>
</evidence>
<proteinExistence type="predicted"/>
<evidence type="ECO:0000256" key="1">
    <source>
        <dbReference type="ARBA" id="ARBA00022729"/>
    </source>
</evidence>
<evidence type="ECO:0000313" key="4">
    <source>
        <dbReference type="Proteomes" id="UP000030853"/>
    </source>
</evidence>
<gene>
    <name evidence="3" type="ORF">QU24_02235</name>
</gene>
<dbReference type="InterPro" id="IPR008966">
    <property type="entry name" value="Adhesion_dom_sf"/>
</dbReference>
<dbReference type="AlphaFoldDB" id="A0A0B1RDH0"/>
<dbReference type="InterPro" id="IPR008394">
    <property type="entry name" value="AfaD"/>
</dbReference>
<dbReference type="CDD" id="cd18776">
    <property type="entry name" value="AfaD-like"/>
    <property type="match status" value="1"/>
</dbReference>
<accession>A0A0B1RDH0</accession>
<evidence type="ECO:0000313" key="3">
    <source>
        <dbReference type="EMBL" id="KHJ69696.1"/>
    </source>
</evidence>
<feature type="signal peptide" evidence="2">
    <location>
        <begin position="1"/>
        <end position="27"/>
    </location>
</feature>
<protein>
    <submittedName>
        <fullName evidence="3">Uncharacterized protein</fullName>
    </submittedName>
</protein>
<name>A0A0B1RDH0_9GAMM</name>
<dbReference type="Proteomes" id="UP000030853">
    <property type="component" value="Unassembled WGS sequence"/>
</dbReference>
<dbReference type="SUPFAM" id="SSF49401">
    <property type="entry name" value="Bacterial adhesins"/>
    <property type="match status" value="1"/>
</dbReference>
<dbReference type="Pfam" id="PF05775">
    <property type="entry name" value="AfaD"/>
    <property type="match status" value="1"/>
</dbReference>
<reference evidence="3 4" key="1">
    <citation type="submission" date="2014-11" db="EMBL/GenBank/DDBJ databases">
        <title>Genome sequencing of Pantoea rodasii ND03.</title>
        <authorList>
            <person name="Muhamad Yunos N.Y."/>
            <person name="Chan K.-G."/>
        </authorList>
    </citation>
    <scope>NUCLEOTIDE SEQUENCE [LARGE SCALE GENOMIC DNA]</scope>
    <source>
        <strain evidence="3 4">ND03</strain>
    </source>
</reference>
<keyword evidence="1 2" id="KW-0732">Signal</keyword>